<keyword evidence="2" id="KW-1185">Reference proteome</keyword>
<accession>A0A167DM70</accession>
<gene>
    <name evidence="1" type="ORF">CI238_10113</name>
</gene>
<comment type="caution">
    <text evidence="1">The sequence shown here is derived from an EMBL/GenBank/DDBJ whole genome shotgun (WGS) entry which is preliminary data.</text>
</comment>
<dbReference type="Proteomes" id="UP000076584">
    <property type="component" value="Unassembled WGS sequence"/>
</dbReference>
<dbReference type="EMBL" id="LFIW01000969">
    <property type="protein sequence ID" value="KZL84064.1"/>
    <property type="molecule type" value="Genomic_DNA"/>
</dbReference>
<evidence type="ECO:0000313" key="2">
    <source>
        <dbReference type="Proteomes" id="UP000076584"/>
    </source>
</evidence>
<sequence length="108" mass="12162">MYTVYHKGYRKTSEYRPIHRFLPARMGRILILYLSMVRPFVNALSACNAIAADKSFASASAYLWPPTFLVPEAPIPVVVHNALHNRAAVDSWLPENLSNGKYISGIRT</sequence>
<name>A0A167DM70_COLIC</name>
<reference evidence="1 2" key="1">
    <citation type="submission" date="2015-06" db="EMBL/GenBank/DDBJ databases">
        <title>Survival trade-offs in plant roots during colonization by closely related pathogenic and mutualistic fungi.</title>
        <authorList>
            <person name="Hacquard S."/>
            <person name="Kracher B."/>
            <person name="Hiruma K."/>
            <person name="Weinman A."/>
            <person name="Muench P."/>
            <person name="Garrido Oter R."/>
            <person name="Ver Loren van Themaat E."/>
            <person name="Dallerey J.-F."/>
            <person name="Damm U."/>
            <person name="Henrissat B."/>
            <person name="Lespinet O."/>
            <person name="Thon M."/>
            <person name="Kemen E."/>
            <person name="McHardy A.C."/>
            <person name="Schulze-Lefert P."/>
            <person name="O'Connell R.J."/>
        </authorList>
    </citation>
    <scope>NUCLEOTIDE SEQUENCE [LARGE SCALE GENOMIC DNA]</scope>
    <source>
        <strain evidence="1 2">MAFF 238704</strain>
    </source>
</reference>
<evidence type="ECO:0000313" key="1">
    <source>
        <dbReference type="EMBL" id="KZL84064.1"/>
    </source>
</evidence>
<organism evidence="1 2">
    <name type="scientific">Colletotrichum incanum</name>
    <name type="common">Soybean anthracnose fungus</name>
    <dbReference type="NCBI Taxonomy" id="1573173"/>
    <lineage>
        <taxon>Eukaryota</taxon>
        <taxon>Fungi</taxon>
        <taxon>Dikarya</taxon>
        <taxon>Ascomycota</taxon>
        <taxon>Pezizomycotina</taxon>
        <taxon>Sordariomycetes</taxon>
        <taxon>Hypocreomycetidae</taxon>
        <taxon>Glomerellales</taxon>
        <taxon>Glomerellaceae</taxon>
        <taxon>Colletotrichum</taxon>
        <taxon>Colletotrichum spaethianum species complex</taxon>
    </lineage>
</organism>
<proteinExistence type="predicted"/>
<protein>
    <submittedName>
        <fullName evidence="1">Uncharacterized protein</fullName>
    </submittedName>
</protein>
<dbReference type="AlphaFoldDB" id="A0A167DM70"/>